<dbReference type="STRING" id="1193518.BN13_1110001"/>
<dbReference type="EMBL" id="CAJC01000015">
    <property type="protein sequence ID" value="CCI51628.1"/>
    <property type="molecule type" value="Genomic_DNA"/>
</dbReference>
<accession>A0A077MAA2</accession>
<dbReference type="AlphaFoldDB" id="A0A077MAA2"/>
<reference evidence="2 3" key="1">
    <citation type="journal article" date="2013" name="ISME J.">
        <title>A metabolic model for members of the genus Tetrasphaera involved in enhanced biological phosphorus removal.</title>
        <authorList>
            <person name="Kristiansen R."/>
            <person name="Nguyen H.T.T."/>
            <person name="Saunders A.M."/>
            <person name="Nielsen J.L."/>
            <person name="Wimmer R."/>
            <person name="Le V.Q."/>
            <person name="McIlroy S.J."/>
            <person name="Petrovski S."/>
            <person name="Seviour R.J."/>
            <person name="Calteau A."/>
            <person name="Nielsen K.L."/>
            <person name="Nielsen P.H."/>
        </authorList>
    </citation>
    <scope>NUCLEOTIDE SEQUENCE [LARGE SCALE GENOMIC DNA]</scope>
    <source>
        <strain evidence="2 3">Ben 74</strain>
    </source>
</reference>
<dbReference type="OrthoDB" id="9810570at2"/>
<evidence type="ECO:0000313" key="2">
    <source>
        <dbReference type="EMBL" id="CCI51628.1"/>
    </source>
</evidence>
<comment type="caution">
    <text evidence="2">The sequence shown here is derived from an EMBL/GenBank/DDBJ whole genome shotgun (WGS) entry which is preliminary data.</text>
</comment>
<evidence type="ECO:0000259" key="1">
    <source>
        <dbReference type="Pfam" id="PF18096"/>
    </source>
</evidence>
<sequence>MLAIAADVPATGVKLAPSFPHDRIPNGTEAQWTSYGGDVLECALWWGPLVRTSGRTARVLHPGRPPLTVTEDVAVSEPPVAAGLADVSTWLYECDRAVSLAGLVGALTAATDGLELEPGLGYVTSAAAYDLGFARRFPVVEAIPFSVKEMRAWMRRHEVTGLTIKKRGVRLDEDALRRQLKIGRGAGSGASAVVLLTRVAGQQVALVIEPA</sequence>
<name>A0A077MAA2_9MICO</name>
<feature type="domain" description="THUMP-like" evidence="1">
    <location>
        <begin position="134"/>
        <end position="210"/>
    </location>
</feature>
<evidence type="ECO:0000313" key="3">
    <source>
        <dbReference type="Proteomes" id="UP000035720"/>
    </source>
</evidence>
<dbReference type="Proteomes" id="UP000035720">
    <property type="component" value="Unassembled WGS sequence"/>
</dbReference>
<organism evidence="2 3">
    <name type="scientific">Nostocoides jenkinsii Ben 74</name>
    <dbReference type="NCBI Taxonomy" id="1193518"/>
    <lineage>
        <taxon>Bacteria</taxon>
        <taxon>Bacillati</taxon>
        <taxon>Actinomycetota</taxon>
        <taxon>Actinomycetes</taxon>
        <taxon>Micrococcales</taxon>
        <taxon>Intrasporangiaceae</taxon>
        <taxon>Nostocoides</taxon>
    </lineage>
</organism>
<dbReference type="Pfam" id="PF18096">
    <property type="entry name" value="Thump_like"/>
    <property type="match status" value="1"/>
</dbReference>
<proteinExistence type="predicted"/>
<protein>
    <recommendedName>
        <fullName evidence="1">THUMP-like domain-containing protein</fullName>
    </recommendedName>
</protein>
<dbReference type="InterPro" id="IPR041497">
    <property type="entry name" value="Thump-like"/>
</dbReference>
<gene>
    <name evidence="2" type="ORF">BN13_1110001</name>
</gene>
<keyword evidence="3" id="KW-1185">Reference proteome</keyword>